<dbReference type="Gene3D" id="3.30.70.100">
    <property type="match status" value="1"/>
</dbReference>
<evidence type="ECO:0000313" key="2">
    <source>
        <dbReference type="EMBL" id="AMC10800.1"/>
    </source>
</evidence>
<evidence type="ECO:0000313" key="3">
    <source>
        <dbReference type="Proteomes" id="UP000059672"/>
    </source>
</evidence>
<dbReference type="InterPro" id="IPR007138">
    <property type="entry name" value="ABM_dom"/>
</dbReference>
<accession>A0A0X8G681</accession>
<sequence>MYTHIVSFKVKEGEGITFVELQKFEELTEAKPAGLDHFHIFKDRNEKNRYFLVEYWNSKEDKDRVESSKEHHLFHEHRKLIIDQKYETYECDVII</sequence>
<organism evidence="2 3">
    <name type="scientific">Lutibacter profundi</name>
    <dbReference type="NCBI Taxonomy" id="1622118"/>
    <lineage>
        <taxon>Bacteria</taxon>
        <taxon>Pseudomonadati</taxon>
        <taxon>Bacteroidota</taxon>
        <taxon>Flavobacteriia</taxon>
        <taxon>Flavobacteriales</taxon>
        <taxon>Flavobacteriaceae</taxon>
        <taxon>Lutibacter</taxon>
    </lineage>
</organism>
<evidence type="ECO:0000259" key="1">
    <source>
        <dbReference type="PROSITE" id="PS51725"/>
    </source>
</evidence>
<dbReference type="PROSITE" id="PS51725">
    <property type="entry name" value="ABM"/>
    <property type="match status" value="1"/>
</dbReference>
<protein>
    <recommendedName>
        <fullName evidence="1">ABM domain-containing protein</fullName>
    </recommendedName>
</protein>
<keyword evidence="3" id="KW-1185">Reference proteome</keyword>
<dbReference type="STRING" id="1622118.Lupro_05895"/>
<dbReference type="OrthoDB" id="1444115at2"/>
<reference evidence="2 3" key="2">
    <citation type="journal article" date="2016" name="Int. J. Syst. Evol. Microbiol.">
        <title>Lutibacter profundi sp. nov., isolated from a deep-sea hydrothermal system on the Arctic Mid-Ocean Ridge and emended description of the genus Lutibacter.</title>
        <authorList>
            <person name="Le Moine Bauer S."/>
            <person name="Roalkvam I."/>
            <person name="Steen I.H."/>
            <person name="Dahle H."/>
        </authorList>
    </citation>
    <scope>NUCLEOTIDE SEQUENCE [LARGE SCALE GENOMIC DNA]</scope>
    <source>
        <strain evidence="2 3">LP1</strain>
    </source>
</reference>
<dbReference type="Pfam" id="PF03992">
    <property type="entry name" value="ABM"/>
    <property type="match status" value="1"/>
</dbReference>
<dbReference type="SUPFAM" id="SSF54909">
    <property type="entry name" value="Dimeric alpha+beta barrel"/>
    <property type="match status" value="1"/>
</dbReference>
<name>A0A0X8G681_9FLAO</name>
<feature type="domain" description="ABM" evidence="1">
    <location>
        <begin position="2"/>
        <end position="90"/>
    </location>
</feature>
<dbReference type="KEGG" id="lut:Lupro_05895"/>
<proteinExistence type="predicted"/>
<gene>
    <name evidence="2" type="ORF">Lupro_05895</name>
</gene>
<dbReference type="InterPro" id="IPR011008">
    <property type="entry name" value="Dimeric_a/b-barrel"/>
</dbReference>
<dbReference type="AlphaFoldDB" id="A0A0X8G681"/>
<dbReference type="RefSeq" id="WP_068207266.1">
    <property type="nucleotide sequence ID" value="NZ_CP013355.1"/>
</dbReference>
<dbReference type="EMBL" id="CP013355">
    <property type="protein sequence ID" value="AMC10800.1"/>
    <property type="molecule type" value="Genomic_DNA"/>
</dbReference>
<reference evidence="3" key="1">
    <citation type="submission" date="2015-12" db="EMBL/GenBank/DDBJ databases">
        <title>Complete genome sequence of Lutibacter profundus strain LP1.</title>
        <authorList>
            <person name="Wissuwa J."/>
            <person name="Le Moine Bauer S."/>
            <person name="Stokke R."/>
            <person name="Dahle H."/>
            <person name="Steen I.H."/>
        </authorList>
    </citation>
    <scope>NUCLEOTIDE SEQUENCE [LARGE SCALE GENOMIC DNA]</scope>
    <source>
        <strain evidence="3">LP1</strain>
    </source>
</reference>
<dbReference type="Proteomes" id="UP000059672">
    <property type="component" value="Chromosome"/>
</dbReference>